<evidence type="ECO:0000256" key="10">
    <source>
        <dbReference type="ARBA" id="ARBA00023224"/>
    </source>
</evidence>
<dbReference type="InterPro" id="IPR011500">
    <property type="entry name" value="GPCR_3_9-Cys_dom"/>
</dbReference>
<dbReference type="GO" id="GO:0005886">
    <property type="term" value="C:plasma membrane"/>
    <property type="evidence" value="ECO:0007669"/>
    <property type="project" value="UniProtKB-SubCell"/>
</dbReference>
<evidence type="ECO:0000313" key="13">
    <source>
        <dbReference type="EMBL" id="CAH2299113.1"/>
    </source>
</evidence>
<feature type="transmembrane region" description="Helical" evidence="11">
    <location>
        <begin position="816"/>
        <end position="836"/>
    </location>
</feature>
<keyword evidence="2" id="KW-1003">Cell membrane</keyword>
<keyword evidence="5 11" id="KW-1133">Transmembrane helix</keyword>
<evidence type="ECO:0000256" key="9">
    <source>
        <dbReference type="ARBA" id="ARBA00023180"/>
    </source>
</evidence>
<feature type="transmembrane region" description="Helical" evidence="11">
    <location>
        <begin position="692"/>
        <end position="716"/>
    </location>
</feature>
<dbReference type="Pfam" id="PF01094">
    <property type="entry name" value="ANF_receptor"/>
    <property type="match status" value="1"/>
</dbReference>
<proteinExistence type="predicted"/>
<gene>
    <name evidence="13" type="ORF">PECUL_23A000417</name>
</gene>
<evidence type="ECO:0000256" key="4">
    <source>
        <dbReference type="ARBA" id="ARBA00022729"/>
    </source>
</evidence>
<dbReference type="PANTHER" id="PTHR24061:SF588">
    <property type="entry name" value="VOMERONASAL TYPE-2 RECEPTOR 26"/>
    <property type="match status" value="1"/>
</dbReference>
<reference evidence="13" key="1">
    <citation type="submission" date="2022-03" db="EMBL/GenBank/DDBJ databases">
        <authorList>
            <person name="Alioto T."/>
            <person name="Alioto T."/>
            <person name="Gomez Garrido J."/>
        </authorList>
    </citation>
    <scope>NUCLEOTIDE SEQUENCE</scope>
</reference>
<name>A0AAD1SCW9_PELCU</name>
<comment type="subcellular location">
    <subcellularLocation>
        <location evidence="1">Cell membrane</location>
        <topology evidence="1">Multi-pass membrane protein</topology>
    </subcellularLocation>
</comment>
<dbReference type="Gene3D" id="2.10.50.30">
    <property type="entry name" value="GPCR, family 3, nine cysteines domain"/>
    <property type="match status" value="1"/>
</dbReference>
<dbReference type="PANTHER" id="PTHR24061">
    <property type="entry name" value="CALCIUM-SENSING RECEPTOR-RELATED"/>
    <property type="match status" value="1"/>
</dbReference>
<dbReference type="Pfam" id="PF07562">
    <property type="entry name" value="NCD3G"/>
    <property type="match status" value="1"/>
</dbReference>
<dbReference type="InterPro" id="IPR001828">
    <property type="entry name" value="ANF_lig-bd_rcpt"/>
</dbReference>
<dbReference type="FunFam" id="2.10.50.30:FF:000003">
    <property type="entry name" value="Vomeronasal 2, receptor 120"/>
    <property type="match status" value="1"/>
</dbReference>
<dbReference type="Proteomes" id="UP001295444">
    <property type="component" value="Chromosome 06"/>
</dbReference>
<evidence type="ECO:0000256" key="7">
    <source>
        <dbReference type="ARBA" id="ARBA00023136"/>
    </source>
</evidence>
<evidence type="ECO:0000256" key="8">
    <source>
        <dbReference type="ARBA" id="ARBA00023170"/>
    </source>
</evidence>
<accession>A0AAD1SCW9</accession>
<evidence type="ECO:0000256" key="1">
    <source>
        <dbReference type="ARBA" id="ARBA00004651"/>
    </source>
</evidence>
<dbReference type="InterPro" id="IPR000068">
    <property type="entry name" value="GPCR_3_Ca_sens_rcpt-rel"/>
</dbReference>
<evidence type="ECO:0000259" key="12">
    <source>
        <dbReference type="PROSITE" id="PS50259"/>
    </source>
</evidence>
<dbReference type="FunFam" id="3.40.50.2300:FF:000728">
    <property type="entry name" value="Uncharacterized protein"/>
    <property type="match status" value="1"/>
</dbReference>
<dbReference type="AlphaFoldDB" id="A0AAD1SCW9"/>
<protein>
    <submittedName>
        <fullName evidence="13">Vomeronasal type-2 receptor 26-like</fullName>
    </submittedName>
</protein>
<dbReference type="InterPro" id="IPR028082">
    <property type="entry name" value="Peripla_BP_I"/>
</dbReference>
<dbReference type="InterPro" id="IPR017979">
    <property type="entry name" value="GPCR_3_CS"/>
</dbReference>
<keyword evidence="3 11" id="KW-0812">Transmembrane</keyword>
<feature type="transmembrane region" description="Helical" evidence="11">
    <location>
        <begin position="659"/>
        <end position="680"/>
    </location>
</feature>
<dbReference type="PRINTS" id="PR00248">
    <property type="entry name" value="GPCRMGR"/>
</dbReference>
<keyword evidence="4" id="KW-0732">Signal</keyword>
<feature type="domain" description="G-protein coupled receptors family 3 profile" evidence="12">
    <location>
        <begin position="622"/>
        <end position="886"/>
    </location>
</feature>
<dbReference type="CDD" id="cd15283">
    <property type="entry name" value="7tmC_V2R_pheromone"/>
    <property type="match status" value="1"/>
</dbReference>
<dbReference type="Gene3D" id="3.40.50.2300">
    <property type="match status" value="2"/>
</dbReference>
<feature type="transmembrane region" description="Helical" evidence="11">
    <location>
        <begin position="737"/>
        <end position="755"/>
    </location>
</feature>
<dbReference type="InterPro" id="IPR017978">
    <property type="entry name" value="GPCR_3_C"/>
</dbReference>
<keyword evidence="10" id="KW-0807">Transducer</keyword>
<keyword evidence="6" id="KW-0297">G-protein coupled receptor</keyword>
<evidence type="ECO:0000256" key="3">
    <source>
        <dbReference type="ARBA" id="ARBA00022692"/>
    </source>
</evidence>
<dbReference type="Pfam" id="PF00003">
    <property type="entry name" value="7tm_3"/>
    <property type="match status" value="1"/>
</dbReference>
<organism evidence="13 14">
    <name type="scientific">Pelobates cultripes</name>
    <name type="common">Western spadefoot toad</name>
    <dbReference type="NCBI Taxonomy" id="61616"/>
    <lineage>
        <taxon>Eukaryota</taxon>
        <taxon>Metazoa</taxon>
        <taxon>Chordata</taxon>
        <taxon>Craniata</taxon>
        <taxon>Vertebrata</taxon>
        <taxon>Euteleostomi</taxon>
        <taxon>Amphibia</taxon>
        <taxon>Batrachia</taxon>
        <taxon>Anura</taxon>
        <taxon>Pelobatoidea</taxon>
        <taxon>Pelobatidae</taxon>
        <taxon>Pelobates</taxon>
    </lineage>
</organism>
<evidence type="ECO:0000256" key="5">
    <source>
        <dbReference type="ARBA" id="ARBA00022989"/>
    </source>
</evidence>
<dbReference type="InterPro" id="IPR038550">
    <property type="entry name" value="GPCR_3_9-Cys_sf"/>
</dbReference>
<feature type="transmembrane region" description="Helical" evidence="11">
    <location>
        <begin position="781"/>
        <end position="804"/>
    </location>
</feature>
<dbReference type="SUPFAM" id="SSF53822">
    <property type="entry name" value="Periplasmic binding protein-like I"/>
    <property type="match status" value="1"/>
</dbReference>
<dbReference type="PROSITE" id="PS00981">
    <property type="entry name" value="G_PROTEIN_RECEP_F3_3"/>
    <property type="match status" value="1"/>
</dbReference>
<evidence type="ECO:0000313" key="14">
    <source>
        <dbReference type="Proteomes" id="UP001295444"/>
    </source>
</evidence>
<feature type="transmembrane region" description="Helical" evidence="11">
    <location>
        <begin position="848"/>
        <end position="871"/>
    </location>
</feature>
<dbReference type="EMBL" id="OW240917">
    <property type="protein sequence ID" value="CAH2299113.1"/>
    <property type="molecule type" value="Genomic_DNA"/>
</dbReference>
<sequence length="886" mass="100591">MNWKIFSSPSKKTIAFHYVGQFNPHAPDDQQIFINLTTLTWKNKLNEAYRLPVRVVRAVSLAYRLPKLLTFIFAINEINGDPGILPNVTLGYQVYDSCGDIMKAVQNVFQILSGDNREVPNYSCWKKSKVAGFIGDRQSVTTLPVAQILGLYGYTQISYGATDPLLSDRVLYPYFFRTVQNDQIRYSIILKLLLYFDWNWVGIITSEDERGERELGELTQEITSHGICIDYVIKMSSRPTKIDKKLAIIEKSTSQVIITCGTCSAHCFLIFQGSESVFQNISIILKASWTYVLHFNLKTVKPLNNSLSFASATKQIPVMNTLIHSVHPSNRPNDPLLEDIWLMDLICLSPNLHKNNRFQHLYNFTAKNCTGKESIVDNNPLRNEYKKKVVVSCVLVCHVSCCVLVYHVCYCFIKCNNLVFLLYFGHGPGYLHHYEKFRIHLILMRTEQNDQEPTSSYAQLQCLLLGSSFRHARIGEKSEECGQKEHQQNMGCLEKGLSYNTLKAFSNSALRKDHLIQVFLKLQQRHYRLDLGLREEEEKKITESIIPRARCNDYCLPGSRKALIGSLYTCCYDCIPCSEGEVSSIADSNNCQTCPDNEWPDKRKVKCVPKTYEFLSYGNEIMSPIFCSISLFFSATSLLILKAFILFHDTPIVKANNRNLSFLLLVSIIMSFLCVFLFLGRPVDITCMLRQTSFGIIFSVALASILAKTIIVYIAFKATKPGSSWRKWVGIKVSHSVVLICTSVQVLINIIWLSISPPFQEFDMHTYPGKIIIQCNEGSVLAFYCVLGYMGILASMSFVLAFMVRTLPDSFNEAKYITFSMLVFCSVWIAMIPAYLSTKGKDMVAVEIFAILASSAGILGCIFFPKCYILVIKPETNTREHIFGKK</sequence>
<evidence type="ECO:0000256" key="6">
    <source>
        <dbReference type="ARBA" id="ARBA00023040"/>
    </source>
</evidence>
<dbReference type="GO" id="GO:0004930">
    <property type="term" value="F:G protein-coupled receptor activity"/>
    <property type="evidence" value="ECO:0007669"/>
    <property type="project" value="UniProtKB-KW"/>
</dbReference>
<keyword evidence="8 13" id="KW-0675">Receptor</keyword>
<dbReference type="PROSITE" id="PS50259">
    <property type="entry name" value="G_PROTEIN_RECEP_F3_4"/>
    <property type="match status" value="1"/>
</dbReference>
<feature type="transmembrane region" description="Helical" evidence="11">
    <location>
        <begin position="621"/>
        <end position="647"/>
    </location>
</feature>
<dbReference type="InterPro" id="IPR000337">
    <property type="entry name" value="GPCR_3"/>
</dbReference>
<evidence type="ECO:0000256" key="11">
    <source>
        <dbReference type="SAM" id="Phobius"/>
    </source>
</evidence>
<evidence type="ECO:0000256" key="2">
    <source>
        <dbReference type="ARBA" id="ARBA00022475"/>
    </source>
</evidence>
<keyword evidence="14" id="KW-1185">Reference proteome</keyword>
<keyword evidence="9" id="KW-0325">Glycoprotein</keyword>
<keyword evidence="7 11" id="KW-0472">Membrane</keyword>